<evidence type="ECO:0000256" key="1">
    <source>
        <dbReference type="SAM" id="SignalP"/>
    </source>
</evidence>
<evidence type="ECO:0000313" key="3">
    <source>
        <dbReference type="Proteomes" id="UP000574390"/>
    </source>
</evidence>
<comment type="caution">
    <text evidence="2">The sequence shown here is derived from an EMBL/GenBank/DDBJ whole genome shotgun (WGS) entry which is preliminary data.</text>
</comment>
<accession>A0A7J6PW08</accession>
<name>A0A7J6PW08_PEROL</name>
<feature type="chain" id="PRO_5029796176" evidence="1">
    <location>
        <begin position="28"/>
        <end position="251"/>
    </location>
</feature>
<feature type="signal peptide" evidence="1">
    <location>
        <begin position="1"/>
        <end position="27"/>
    </location>
</feature>
<protein>
    <submittedName>
        <fullName evidence="2">Uncharacterized protein</fullName>
    </submittedName>
</protein>
<dbReference type="Proteomes" id="UP000574390">
    <property type="component" value="Unassembled WGS sequence"/>
</dbReference>
<keyword evidence="1" id="KW-0732">Signal</keyword>
<evidence type="ECO:0000313" key="2">
    <source>
        <dbReference type="EMBL" id="KAF4700394.1"/>
    </source>
</evidence>
<gene>
    <name evidence="2" type="ORF">FOZ62_010127</name>
</gene>
<organism evidence="2 3">
    <name type="scientific">Perkinsus olseni</name>
    <name type="common">Perkinsus atlanticus</name>
    <dbReference type="NCBI Taxonomy" id="32597"/>
    <lineage>
        <taxon>Eukaryota</taxon>
        <taxon>Sar</taxon>
        <taxon>Alveolata</taxon>
        <taxon>Perkinsozoa</taxon>
        <taxon>Perkinsea</taxon>
        <taxon>Perkinsida</taxon>
        <taxon>Perkinsidae</taxon>
        <taxon>Perkinsus</taxon>
    </lineage>
</organism>
<dbReference type="EMBL" id="JABANM010033980">
    <property type="protein sequence ID" value="KAF4700394.1"/>
    <property type="molecule type" value="Genomic_DNA"/>
</dbReference>
<dbReference type="AlphaFoldDB" id="A0A7J6PW08"/>
<sequence>MPATSLSSKSLWSRGCCLLLFIYGVQAFTVTSAYPEGCFFPGFGPAEGTKIEELLEGACVFTGKSHRRPDGYDGDFITIRLNSTEPGNDGFVAFNLQIRKSDIREVAVRASGLTSFKFVHEGIYFYPIMAPEGRRVTDRKQTLDPDVVATYFDFPGWLNIFYPDAPWPSWQITTPEYPIKGYLNPNGFYLFGSTTTMSHSLRISTSQTVSVNKTDEGWMFDISFQAKIQDYIGKYPDVNVAATLAKGVVPA</sequence>
<reference evidence="2 3" key="1">
    <citation type="submission" date="2020-04" db="EMBL/GenBank/DDBJ databases">
        <title>Perkinsus olseni comparative genomics.</title>
        <authorList>
            <person name="Bogema D.R."/>
        </authorList>
    </citation>
    <scope>NUCLEOTIDE SEQUENCE [LARGE SCALE GENOMIC DNA]</scope>
    <source>
        <strain evidence="2">ATCC PRA-205</strain>
    </source>
</reference>
<proteinExistence type="predicted"/>